<dbReference type="VEuPathDB" id="FungiDB:YALI1_E17594g"/>
<gene>
    <name evidence="4" type="ORF">B0I71DRAFT_126901</name>
    <name evidence="3" type="ORF">YALI1_E17594g</name>
</gene>
<evidence type="ECO:0000256" key="1">
    <source>
        <dbReference type="SAM" id="MobiDB-lite"/>
    </source>
</evidence>
<dbReference type="RefSeq" id="XP_503949.1">
    <property type="nucleotide sequence ID" value="XM_503949.1"/>
</dbReference>
<reference evidence="4 6" key="2">
    <citation type="submission" date="2018-07" db="EMBL/GenBank/DDBJ databases">
        <title>Draft Genome Assemblies for Five Robust Yarrowia lipolytica Strains Exhibiting High Lipid Production and Pentose Sugar Utilization and Sugar Alcohol Secretion from Undetoxified Lignocellulosic Biomass Hydrolysates.</title>
        <authorList>
            <consortium name="DOE Joint Genome Institute"/>
            <person name="Walker C."/>
            <person name="Ryu S."/>
            <person name="Na H."/>
            <person name="Zane M."/>
            <person name="LaButti K."/>
            <person name="Lipzen A."/>
            <person name="Haridas S."/>
            <person name="Barry K."/>
            <person name="Grigoriev I.V."/>
            <person name="Quarterman J."/>
            <person name="Slininger P."/>
            <person name="Dien B."/>
            <person name="Trinh C.T."/>
        </authorList>
    </citation>
    <scope>NUCLEOTIDE SEQUENCE [LARGE SCALE GENOMIC DNA]</scope>
    <source>
        <strain evidence="4 6">YB392</strain>
    </source>
</reference>
<dbReference type="EMBL" id="KZ858950">
    <property type="protein sequence ID" value="RDW28719.1"/>
    <property type="molecule type" value="Genomic_DNA"/>
</dbReference>
<dbReference type="Pfam" id="PF21492">
    <property type="entry name" value="bL31_N"/>
    <property type="match status" value="1"/>
</dbReference>
<dbReference type="VEuPathDB" id="FungiDB:YALI0_E14641g"/>
<feature type="domain" description="Ribosomal protein bL31m N-terminal" evidence="2">
    <location>
        <begin position="25"/>
        <end position="80"/>
    </location>
</feature>
<evidence type="ECO:0000313" key="5">
    <source>
        <dbReference type="Proteomes" id="UP000182444"/>
    </source>
</evidence>
<protein>
    <recommendedName>
        <fullName evidence="2">Ribosomal protein bL31m N-terminal domain-containing protein</fullName>
    </recommendedName>
</protein>
<dbReference type="PANTHER" id="PTHR28174">
    <property type="entry name" value="54S RIBOSOMAL PROTEIN L36, MITOCHONDRIAL"/>
    <property type="match status" value="1"/>
</dbReference>
<dbReference type="Proteomes" id="UP000182444">
    <property type="component" value="Chromosome 1E"/>
</dbReference>
<evidence type="ECO:0000259" key="2">
    <source>
        <dbReference type="Pfam" id="PF21492"/>
    </source>
</evidence>
<dbReference type="GO" id="GO:0005762">
    <property type="term" value="C:mitochondrial large ribosomal subunit"/>
    <property type="evidence" value="ECO:0007669"/>
    <property type="project" value="InterPro"/>
</dbReference>
<reference evidence="3 5" key="1">
    <citation type="journal article" date="2016" name="PLoS ONE">
        <title>Sequence Assembly of Yarrowia lipolytica Strain W29/CLIB89 Shows Transposable Element Diversity.</title>
        <authorList>
            <person name="Magnan C."/>
            <person name="Yu J."/>
            <person name="Chang I."/>
            <person name="Jahn E."/>
            <person name="Kanomata Y."/>
            <person name="Wu J."/>
            <person name="Zeller M."/>
            <person name="Oakes M."/>
            <person name="Baldi P."/>
            <person name="Sandmeyer S."/>
        </authorList>
    </citation>
    <scope>NUCLEOTIDE SEQUENCE [LARGE SCALE GENOMIC DNA]</scope>
    <source>
        <strain evidence="3">CLIB89</strain>
        <strain evidence="5">CLIB89(W29)</strain>
    </source>
</reference>
<accession>A0A1D8NIF8</accession>
<proteinExistence type="predicted"/>
<dbReference type="eggNOG" id="ENOG502RZ6E">
    <property type="taxonomic scope" value="Eukaryota"/>
</dbReference>
<dbReference type="OMA" id="HEFECTV"/>
<dbReference type="InterPro" id="IPR034600">
    <property type="entry name" value="Ribosomal_bL31m"/>
</dbReference>
<feature type="region of interest" description="Disordered" evidence="1">
    <location>
        <begin position="74"/>
        <end position="93"/>
    </location>
</feature>
<dbReference type="InterPro" id="IPR048874">
    <property type="entry name" value="Ribosomal_bL31m_N"/>
</dbReference>
<dbReference type="KEGG" id="yli:2911526"/>
<name>A0A1D8NIF8_YARLL</name>
<dbReference type="OrthoDB" id="5587740at2759"/>
<dbReference type="EMBL" id="CP017557">
    <property type="protein sequence ID" value="AOW05419.1"/>
    <property type="molecule type" value="Genomic_DNA"/>
</dbReference>
<sequence>MFKRATVPLTTIKNARNASILRAPKRQKRLAFGQTIAPVFHEFECTVQLSDGSTYKRRTVAPVEQLKPINDQRNVHLWNPNKPELKTDSGEEGKQMSKFNEKFGFGEVDDDFADLLGQDFVETKSGVQVQKKKSDLKKKK</sequence>
<dbReference type="GeneID" id="2911526"/>
<feature type="compositionally biased region" description="Basic and acidic residues" evidence="1">
    <location>
        <begin position="83"/>
        <end position="93"/>
    </location>
</feature>
<evidence type="ECO:0000313" key="6">
    <source>
        <dbReference type="Proteomes" id="UP000256601"/>
    </source>
</evidence>
<dbReference type="AlphaFoldDB" id="A0A1D8NIF8"/>
<dbReference type="PANTHER" id="PTHR28174:SF1">
    <property type="entry name" value="LARGE RIBOSOMAL SUBUNIT PROTEIN BL31M"/>
    <property type="match status" value="1"/>
</dbReference>
<evidence type="ECO:0000313" key="4">
    <source>
        <dbReference type="EMBL" id="RDW28719.1"/>
    </source>
</evidence>
<evidence type="ECO:0000313" key="3">
    <source>
        <dbReference type="EMBL" id="AOW05419.1"/>
    </source>
</evidence>
<dbReference type="GO" id="GO:0032543">
    <property type="term" value="P:mitochondrial translation"/>
    <property type="evidence" value="ECO:0007669"/>
    <property type="project" value="InterPro"/>
</dbReference>
<dbReference type="GO" id="GO:0003735">
    <property type="term" value="F:structural constituent of ribosome"/>
    <property type="evidence" value="ECO:0007669"/>
    <property type="project" value="InterPro"/>
</dbReference>
<organism evidence="3 5">
    <name type="scientific">Yarrowia lipolytica</name>
    <name type="common">Candida lipolytica</name>
    <dbReference type="NCBI Taxonomy" id="4952"/>
    <lineage>
        <taxon>Eukaryota</taxon>
        <taxon>Fungi</taxon>
        <taxon>Dikarya</taxon>
        <taxon>Ascomycota</taxon>
        <taxon>Saccharomycotina</taxon>
        <taxon>Dipodascomycetes</taxon>
        <taxon>Dipodascales</taxon>
        <taxon>Dipodascales incertae sedis</taxon>
        <taxon>Yarrowia</taxon>
    </lineage>
</organism>
<dbReference type="Gene3D" id="6.20.130.10">
    <property type="match status" value="1"/>
</dbReference>
<dbReference type="Proteomes" id="UP000256601">
    <property type="component" value="Unassembled WGS sequence"/>
</dbReference>